<dbReference type="Gene3D" id="1.20.120.1220">
    <property type="match status" value="1"/>
</dbReference>
<dbReference type="GO" id="GO:0005886">
    <property type="term" value="C:plasma membrane"/>
    <property type="evidence" value="ECO:0007669"/>
    <property type="project" value="UniProtKB-SubCell"/>
</dbReference>
<dbReference type="InterPro" id="IPR052218">
    <property type="entry name" value="Preflagellin_Peptidase"/>
</dbReference>
<organism evidence="8 9">
    <name type="scientific">Brevundimonas mediterranea</name>
    <dbReference type="NCBI Taxonomy" id="74329"/>
    <lineage>
        <taxon>Bacteria</taxon>
        <taxon>Pseudomonadati</taxon>
        <taxon>Pseudomonadota</taxon>
        <taxon>Alphaproteobacteria</taxon>
        <taxon>Caulobacterales</taxon>
        <taxon>Caulobacteraceae</taxon>
        <taxon>Brevundimonas</taxon>
    </lineage>
</organism>
<comment type="subcellular location">
    <subcellularLocation>
        <location evidence="1">Cell membrane</location>
        <topology evidence="1">Multi-pass membrane protein</topology>
    </subcellularLocation>
</comment>
<evidence type="ECO:0000313" key="8">
    <source>
        <dbReference type="EMBL" id="MBB3872483.1"/>
    </source>
</evidence>
<name>A0A7W6A8J5_9CAUL</name>
<dbReference type="InterPro" id="IPR000045">
    <property type="entry name" value="Prepilin_IV_endopep_pep"/>
</dbReference>
<evidence type="ECO:0000256" key="4">
    <source>
        <dbReference type="ARBA" id="ARBA00022989"/>
    </source>
</evidence>
<evidence type="ECO:0000256" key="3">
    <source>
        <dbReference type="ARBA" id="ARBA00022692"/>
    </source>
</evidence>
<dbReference type="AlphaFoldDB" id="A0A7W6A8J5"/>
<dbReference type="RefSeq" id="WP_183196648.1">
    <property type="nucleotide sequence ID" value="NZ_JACIDA010000002.1"/>
</dbReference>
<evidence type="ECO:0000256" key="5">
    <source>
        <dbReference type="ARBA" id="ARBA00023136"/>
    </source>
</evidence>
<feature type="transmembrane region" description="Helical" evidence="6">
    <location>
        <begin position="30"/>
        <end position="48"/>
    </location>
</feature>
<dbReference type="EMBL" id="JACIDA010000002">
    <property type="protein sequence ID" value="MBB3872483.1"/>
    <property type="molecule type" value="Genomic_DNA"/>
</dbReference>
<comment type="caution">
    <text evidence="8">The sequence shown here is derived from an EMBL/GenBank/DDBJ whole genome shotgun (WGS) entry which is preliminary data.</text>
</comment>
<feature type="transmembrane region" description="Helical" evidence="6">
    <location>
        <begin position="98"/>
        <end position="119"/>
    </location>
</feature>
<feature type="transmembrane region" description="Helical" evidence="6">
    <location>
        <begin position="55"/>
        <end position="78"/>
    </location>
</feature>
<proteinExistence type="predicted"/>
<dbReference type="Pfam" id="PF01478">
    <property type="entry name" value="Peptidase_A24"/>
    <property type="match status" value="1"/>
</dbReference>
<gene>
    <name evidence="8" type="ORF">GGR11_002036</name>
</gene>
<protein>
    <submittedName>
        <fullName evidence="8">Prepilin peptidase CpaA</fullName>
        <ecNumber evidence="8">3.4.23.43</ecNumber>
    </submittedName>
</protein>
<keyword evidence="4 6" id="KW-1133">Transmembrane helix</keyword>
<dbReference type="Proteomes" id="UP000532936">
    <property type="component" value="Unassembled WGS sequence"/>
</dbReference>
<keyword evidence="3 6" id="KW-0812">Transmembrane</keyword>
<evidence type="ECO:0000256" key="2">
    <source>
        <dbReference type="ARBA" id="ARBA00022475"/>
    </source>
</evidence>
<sequence>MDLLSLICLAVFPILMIATGLHDLTTMRIPNWISLVLLATFFPAALLVGLSPVEVAIHVGVGFAALIVGMIMFALRWIGGGDAKALAAACLWMGLTGLAPLLLWTAIVGGGFCLLLLLVRQYYPMVAPAASRIGWLARLMEPKGDIPYGVAIAIGALIAFPEGDLVVRFLTAR</sequence>
<evidence type="ECO:0000259" key="7">
    <source>
        <dbReference type="Pfam" id="PF01478"/>
    </source>
</evidence>
<keyword evidence="8" id="KW-0378">Hydrolase</keyword>
<accession>A0A7W6A8J5</accession>
<dbReference type="GO" id="GO:0004190">
    <property type="term" value="F:aspartic-type endopeptidase activity"/>
    <property type="evidence" value="ECO:0007669"/>
    <property type="project" value="UniProtKB-EC"/>
</dbReference>
<evidence type="ECO:0000256" key="6">
    <source>
        <dbReference type="SAM" id="Phobius"/>
    </source>
</evidence>
<evidence type="ECO:0000313" key="9">
    <source>
        <dbReference type="Proteomes" id="UP000532936"/>
    </source>
</evidence>
<dbReference type="PANTHER" id="PTHR36506:SF1">
    <property type="entry name" value="PREFLAGELLIN PEPTIDASE"/>
    <property type="match status" value="1"/>
</dbReference>
<reference evidence="8 9" key="1">
    <citation type="submission" date="2020-08" db="EMBL/GenBank/DDBJ databases">
        <title>Genomic Encyclopedia of Type Strains, Phase IV (KMG-IV): sequencing the most valuable type-strain genomes for metagenomic binning, comparative biology and taxonomic classification.</title>
        <authorList>
            <person name="Goeker M."/>
        </authorList>
    </citation>
    <scope>NUCLEOTIDE SEQUENCE [LARGE SCALE GENOMIC DNA]</scope>
    <source>
        <strain evidence="8 9">DSM 14878</strain>
    </source>
</reference>
<evidence type="ECO:0000256" key="1">
    <source>
        <dbReference type="ARBA" id="ARBA00004651"/>
    </source>
</evidence>
<keyword evidence="5 6" id="KW-0472">Membrane</keyword>
<dbReference type="EC" id="3.4.23.43" evidence="8"/>
<feature type="domain" description="Prepilin type IV endopeptidase peptidase" evidence="7">
    <location>
        <begin position="11"/>
        <end position="113"/>
    </location>
</feature>
<dbReference type="PANTHER" id="PTHR36506">
    <property type="entry name" value="PREFLAGELLIN PEPTIDASE"/>
    <property type="match status" value="1"/>
</dbReference>
<keyword evidence="2" id="KW-1003">Cell membrane</keyword>